<feature type="region of interest" description="Disordered" evidence="3">
    <location>
        <begin position="1284"/>
        <end position="1303"/>
    </location>
</feature>
<proteinExistence type="predicted"/>
<evidence type="ECO:0000313" key="5">
    <source>
        <dbReference type="Proteomes" id="UP001165065"/>
    </source>
</evidence>
<keyword evidence="1 2" id="KW-0175">Coiled coil</keyword>
<gene>
    <name evidence="4" type="ORF">TrCOL_g433</name>
</gene>
<accession>A0A9W7G6N2</accession>
<dbReference type="PANTHER" id="PTHR23160">
    <property type="entry name" value="SYNAPTONEMAL COMPLEX PROTEIN-RELATED"/>
    <property type="match status" value="1"/>
</dbReference>
<feature type="coiled-coil region" evidence="2">
    <location>
        <begin position="1839"/>
        <end position="1873"/>
    </location>
</feature>
<comment type="caution">
    <text evidence="4">The sequence shown here is derived from an EMBL/GenBank/DDBJ whole genome shotgun (WGS) entry which is preliminary data.</text>
</comment>
<evidence type="ECO:0000256" key="2">
    <source>
        <dbReference type="SAM" id="Coils"/>
    </source>
</evidence>
<feature type="region of interest" description="Disordered" evidence="3">
    <location>
        <begin position="37"/>
        <end position="138"/>
    </location>
</feature>
<dbReference type="PANTHER" id="PTHR23160:SF19">
    <property type="entry name" value="MYOSIN HEAVY CHAIN-RELATED PROTEIN"/>
    <property type="match status" value="1"/>
</dbReference>
<evidence type="ECO:0000313" key="4">
    <source>
        <dbReference type="EMBL" id="GMI34112.1"/>
    </source>
</evidence>
<feature type="coiled-coil region" evidence="2">
    <location>
        <begin position="314"/>
        <end position="341"/>
    </location>
</feature>
<feature type="region of interest" description="Disordered" evidence="3">
    <location>
        <begin position="2093"/>
        <end position="2127"/>
    </location>
</feature>
<sequence>MSDLMELSLLQKLTEASELEALAESRSELRKKKAEIESLRRLLPVSPTPPDKEQRYGGTRSESPHHKMYTASSGTPHGRTSPNLGRKSPSFEMTSPAINRNSPPPPPPPPSEPKTMSSYAHLSPHPKFQLPSQRKYGGPRAVDNLVEEVTEYIRHGGGTKNPFEQNLIGNPDSFSSTFTHARENLLNPGSKAPPNFHEMTPDELYNILSAAFLIMEEERARFSEGLKEVEKFYKDKIEEKALKRIVKATRERLLSGAFGFWASVAESESIMSKGRNEREKKVTGNAKRQIERMLFTLLRKTFHAWHGEVGKGKVARLEQEREGLRMEVERMKLDIENLVKTRGDFAQEQRNKVSEMSAQLELFKGASQDKAMRNMKKFVLQWTQKLLLVTWNGWRTWVRKAKSGRLREEGIIKRWMSGTKGRCWLRWKEYVGEEKRSRYVLGKYMQRVKEGAKAKAYGRWVDWWRERKDARRVVGRMVGGRKKEGLRKGWGAWTEFVKYERIKESVEKRIEMGTEENVKDIKDSLERNMIRARIQKKKLGLKMIQTMMMGCVAGAFSAWRKEVVERKERKERMKRFGNRWRLATVNRVINTWKGKTKTRKFLRTIIARMLRMREGKGVNRFFGLWRYATVQAGKGDLEETLRTVRERAAKGLEREETMKEEIEKMQAEMAIFRRSLGEEKVKEGEMKRKRALRIIERWKTEGMRRCWVAWREGARRLKEERMLLEKFTRKLKMGSAWKVFTRWRDTVKDIKRKRLLVARFRRRYDHGAEMKSWGRWLDFVKLRRRARGITKRIVGGRDKDFLAKGFRKWLEGVRDEKENEDTARKVGMEKERKQAVAMKYVKSLMQGATGKAFRGWREWVNEEKAKRSLVLGFIKRMKNRAVINAYNGWVEKVSVRKRMRIFVNRMLNSKDMKDMSFGLNRWKTAVAEMGIQGRERVIKLLQEQLARAQEEGDSLRSTVEMQRAKIEMTEGNLSDEQKRLKEMRMKNARGLMQTWKNKTLKNVFGAWRGWVERQATGKEVVTRFVKKWVERDISRAFVGWRDGVREMIRLEKLTVKYAQRLLKMTLWKCLTAWREEVKSTIRYRVLIGRFRARILHAKQFKVWRTWEGYVEERKGRRAVAWKFLRRKENRELAMGFNAWVRKCQEMVRWEAMGEIEKIKERERIVILKKNTELVLRGLQSFISQSMSSSFLLWKGMVQEERQNRVVVERYVKRWKGMYVMKCFITWVDFVVERRELRGVVKRFLGGKETQMMSGGFRSWKDWCNEERERERLLEKDRLKKALEENAEKASNNENLARKREEQVRQRGENAARNMFANKLRGSLFTCFIAWKEETRNNRIIKLRMGATFKRMQHQDLARGWQKWIAGIRTLNRNLLGEVKSERQKAEVQLKLAREEAKRNKDARIRKVIVGWIRKEMKMCFEFWRAEVEEFVRHEALVRKYASRLLRGGLCRVFEGWKLFAKTEKRHRHILGVFVARYMNGTKVRVLNTWREWAVKKRRDNVVILRFRARVMNQTMFKAFSSWAEMYAMKRRMRELTNRIFKRLLNKGLSQGWNGWLEYLEELKREDYVINLFVKRWRNLTVYKVFAGWKGWVGEARWKGGVEGAIVEGVEEMKAAGRKLIEMTKQLEDKKRHVEMCQEKVQDGKHAEIEIAHFDKDIDHLDNHMEKLHEELFELEGKVEEKAKRTKDVVVALIARDKVELELYELKRAFERDAVTKEEVEEAEKELAGMEEVLKELEGGLGEGRGLEVEEVAGKIFAMREKERELGRRRAAFERGEVAEEVVLKLEEELAKMAEEVERAEKRLGGREREVMKKMVAREKVKKKLAKRRMALEGGRGGQRKVTQKKIERLEEKLEEAERDLDVAERRAGAEERQHAKYVARKVKNFRVDVAKTDCDEDELEELERLLGPVIPLPDDALVDEVEGTASALLAVVATVEYYEDKKRHVEMVRSKVKRGLCSPELLRKLEGDVKVLEGHVARFSEDLTTYPKSDETSYIVGAVTLDRTKNLIARKKALREERKKAAMEGKESEIRLTGLKKDAVALEGKAKQCKEEFAKAEGVVNASERAVERAAAEAAEAGAGGLGTERSAFVVSGKGSGGGRRRKVHVVKHRARAQSGSGSNWGDGESVKSEGMSTIARGLAGRDESNGGGWSKPVQSLVVMSKENDSQLALARIEKKKKLRRERFNELELLGKIDRQVVIRHLCLVIASLTKLADVKMLLRNVFRTRRFHGSELAFKAWAVGTAMQKREKRLALGKVVRVVRVWGNKRVAKSFNVLRRAVATWKQDNAQVEFAAKTKVRLRVQAAQVIKAREESLRVGRSIMNKLTANKRTNLLEKSFFALKQARAQKIKALSLVRRWILFSTSGSVKWAFHSWVAKLKAAEAFSSRSAFLAAADAEVRAQLAFTLNRFWMKKDVGEFGLDARADKRRGFLRWKHWCVAEQERERVWSQVEQRSAAVSEILAVTSALEGEEGDQFTYNDSIHKEIKRCIDSICNVSVGGLEEEKKQGQEECDEDDLVRGCLIVYDREDDKYVIFNNSAYTKIVRDAGVLGGLMEAGEFGVSKQLLADPRYDSSIDDLVLDACGRRVFESERQAARRYQSLSMKGSNVMSRTTQMKSTRTGQLRTPGDRSGSVVVGVGEIGMGTMAAVSSTNVAIPDLGIMLMPLRVGQGAIIGAVVGIGRRDRLGEELARNLGMVATACTGAWLALYK</sequence>
<feature type="coiled-coil region" evidence="2">
    <location>
        <begin position="648"/>
        <end position="675"/>
    </location>
</feature>
<dbReference type="Proteomes" id="UP001165065">
    <property type="component" value="Unassembled WGS sequence"/>
</dbReference>
<dbReference type="OrthoDB" id="195925at2759"/>
<organism evidence="4 5">
    <name type="scientific">Triparma columacea</name>
    <dbReference type="NCBI Taxonomy" id="722753"/>
    <lineage>
        <taxon>Eukaryota</taxon>
        <taxon>Sar</taxon>
        <taxon>Stramenopiles</taxon>
        <taxon>Ochrophyta</taxon>
        <taxon>Bolidophyceae</taxon>
        <taxon>Parmales</taxon>
        <taxon>Triparmaceae</taxon>
        <taxon>Triparma</taxon>
    </lineage>
</organism>
<feature type="compositionally biased region" description="Polar residues" evidence="3">
    <location>
        <begin position="91"/>
        <end position="101"/>
    </location>
</feature>
<evidence type="ECO:0000256" key="3">
    <source>
        <dbReference type="SAM" id="MobiDB-lite"/>
    </source>
</evidence>
<feature type="compositionally biased region" description="Pro residues" evidence="3">
    <location>
        <begin position="102"/>
        <end position="112"/>
    </location>
</feature>
<feature type="compositionally biased region" description="Polar residues" evidence="3">
    <location>
        <begin position="70"/>
        <end position="83"/>
    </location>
</feature>
<feature type="coiled-coil region" evidence="2">
    <location>
        <begin position="1619"/>
        <end position="1739"/>
    </location>
</feature>
<feature type="coiled-coil region" evidence="2">
    <location>
        <begin position="2004"/>
        <end position="2052"/>
    </location>
</feature>
<feature type="compositionally biased region" description="Basic residues" evidence="3">
    <location>
        <begin position="2099"/>
        <end position="2112"/>
    </location>
</feature>
<feature type="coiled-coil region" evidence="2">
    <location>
        <begin position="1375"/>
        <end position="1402"/>
    </location>
</feature>
<keyword evidence="5" id="KW-1185">Reference proteome</keyword>
<protein>
    <submittedName>
        <fullName evidence="4">Uncharacterized protein</fullName>
    </submittedName>
</protein>
<reference evidence="5" key="1">
    <citation type="journal article" date="2023" name="Commun. Biol.">
        <title>Genome analysis of Parmales, the sister group of diatoms, reveals the evolutionary specialization of diatoms from phago-mixotrophs to photoautotrophs.</title>
        <authorList>
            <person name="Ban H."/>
            <person name="Sato S."/>
            <person name="Yoshikawa S."/>
            <person name="Yamada K."/>
            <person name="Nakamura Y."/>
            <person name="Ichinomiya M."/>
            <person name="Sato N."/>
            <person name="Blanc-Mathieu R."/>
            <person name="Endo H."/>
            <person name="Kuwata A."/>
            <person name="Ogata H."/>
        </authorList>
    </citation>
    <scope>NUCLEOTIDE SEQUENCE [LARGE SCALE GENOMIC DNA]</scope>
</reference>
<feature type="coiled-coil region" evidence="2">
    <location>
        <begin position="1775"/>
        <end position="1809"/>
    </location>
</feature>
<feature type="coiled-coil region" evidence="2">
    <location>
        <begin position="931"/>
        <end position="986"/>
    </location>
</feature>
<evidence type="ECO:0000256" key="1">
    <source>
        <dbReference type="ARBA" id="ARBA00023054"/>
    </source>
</evidence>
<name>A0A9W7G6N2_9STRA</name>
<dbReference type="EMBL" id="BRYA01000845">
    <property type="protein sequence ID" value="GMI34112.1"/>
    <property type="molecule type" value="Genomic_DNA"/>
</dbReference>
<feature type="compositionally biased region" description="Polar residues" evidence="3">
    <location>
        <begin position="2607"/>
        <end position="2621"/>
    </location>
</feature>
<feature type="region of interest" description="Disordered" evidence="3">
    <location>
        <begin position="2607"/>
        <end position="2626"/>
    </location>
</feature>